<evidence type="ECO:0000256" key="2">
    <source>
        <dbReference type="ARBA" id="ARBA00022884"/>
    </source>
</evidence>
<feature type="domain" description="RNA-binding S4" evidence="6">
    <location>
        <begin position="23"/>
        <end position="88"/>
    </location>
</feature>
<organism evidence="7 8">
    <name type="scientific">Methylophilus luteus</name>
    <dbReference type="NCBI Taxonomy" id="640108"/>
    <lineage>
        <taxon>Bacteria</taxon>
        <taxon>Pseudomonadati</taxon>
        <taxon>Pseudomonadota</taxon>
        <taxon>Betaproteobacteria</taxon>
        <taxon>Nitrosomonadales</taxon>
        <taxon>Methylophilaceae</taxon>
        <taxon>Methylophilus</taxon>
    </lineage>
</organism>
<dbReference type="Proteomes" id="UP001597128">
    <property type="component" value="Unassembled WGS sequence"/>
</dbReference>
<dbReference type="SUPFAM" id="SSF55174">
    <property type="entry name" value="Alpha-L RNA-binding motif"/>
    <property type="match status" value="1"/>
</dbReference>
<dbReference type="InterPro" id="IPR025708">
    <property type="entry name" value="HSP15"/>
</dbReference>
<dbReference type="SMART" id="SM00363">
    <property type="entry name" value="S4"/>
    <property type="match status" value="1"/>
</dbReference>
<sequence length="145" mass="16656">MARTHNKKQDKQSPADKDEDDSCRLDKWLWAARFFKTRSLAADAVDGGKVRIDGDRAKNAREMKPGMRVSIKNKDMQIEVEVLALSNVRRGAPEAALLYRETEESLRIRQQAQESGADHFAERDRGVGRPTKRQMRDIQRFTGRD</sequence>
<evidence type="ECO:0000313" key="7">
    <source>
        <dbReference type="EMBL" id="MFD0912993.1"/>
    </source>
</evidence>
<accession>A0ABW3F697</accession>
<evidence type="ECO:0000256" key="4">
    <source>
        <dbReference type="PROSITE-ProRule" id="PRU00182"/>
    </source>
</evidence>
<dbReference type="PIRSF" id="PIRSF016821">
    <property type="entry name" value="HSP15"/>
    <property type="match status" value="1"/>
</dbReference>
<dbReference type="EMBL" id="JBHTKB010000001">
    <property type="protein sequence ID" value="MFD0912993.1"/>
    <property type="molecule type" value="Genomic_DNA"/>
</dbReference>
<keyword evidence="2 4" id="KW-0694">RNA-binding</keyword>
<dbReference type="InterPro" id="IPR002942">
    <property type="entry name" value="S4_RNA-bd"/>
</dbReference>
<dbReference type="RefSeq" id="WP_379056225.1">
    <property type="nucleotide sequence ID" value="NZ_JBHTKB010000001.1"/>
</dbReference>
<proteinExistence type="inferred from homology"/>
<dbReference type="Pfam" id="PF01479">
    <property type="entry name" value="S4"/>
    <property type="match status" value="1"/>
</dbReference>
<evidence type="ECO:0000256" key="3">
    <source>
        <dbReference type="ARBA" id="ARBA00023125"/>
    </source>
</evidence>
<feature type="region of interest" description="Disordered" evidence="5">
    <location>
        <begin position="1"/>
        <end position="21"/>
    </location>
</feature>
<keyword evidence="8" id="KW-1185">Reference proteome</keyword>
<name>A0ABW3F697_9PROT</name>
<evidence type="ECO:0000259" key="6">
    <source>
        <dbReference type="SMART" id="SM00363"/>
    </source>
</evidence>
<feature type="region of interest" description="Disordered" evidence="5">
    <location>
        <begin position="109"/>
        <end position="145"/>
    </location>
</feature>
<gene>
    <name evidence="7" type="ORF">ACFQ1Z_05490</name>
</gene>
<dbReference type="InterPro" id="IPR036986">
    <property type="entry name" value="S4_RNA-bd_sf"/>
</dbReference>
<evidence type="ECO:0000256" key="5">
    <source>
        <dbReference type="SAM" id="MobiDB-lite"/>
    </source>
</evidence>
<dbReference type="PROSITE" id="PS50889">
    <property type="entry name" value="S4"/>
    <property type="match status" value="1"/>
</dbReference>
<evidence type="ECO:0000256" key="1">
    <source>
        <dbReference type="ARBA" id="ARBA00008396"/>
    </source>
</evidence>
<keyword evidence="3" id="KW-0238">DNA-binding</keyword>
<feature type="compositionally biased region" description="Basic and acidic residues" evidence="5">
    <location>
        <begin position="116"/>
        <end position="127"/>
    </location>
</feature>
<dbReference type="Gene3D" id="3.10.290.10">
    <property type="entry name" value="RNA-binding S4 domain"/>
    <property type="match status" value="1"/>
</dbReference>
<protein>
    <submittedName>
        <fullName evidence="7">RNA-binding S4 domain-containing protein</fullName>
    </submittedName>
</protein>
<reference evidence="8" key="1">
    <citation type="journal article" date="2019" name="Int. J. Syst. Evol. Microbiol.">
        <title>The Global Catalogue of Microorganisms (GCM) 10K type strain sequencing project: providing services to taxonomists for standard genome sequencing and annotation.</title>
        <authorList>
            <consortium name="The Broad Institute Genomics Platform"/>
            <consortium name="The Broad Institute Genome Sequencing Center for Infectious Disease"/>
            <person name="Wu L."/>
            <person name="Ma J."/>
        </authorList>
    </citation>
    <scope>NUCLEOTIDE SEQUENCE [LARGE SCALE GENOMIC DNA]</scope>
    <source>
        <strain evidence="8">CCUG 58412</strain>
    </source>
</reference>
<feature type="compositionally biased region" description="Basic and acidic residues" evidence="5">
    <location>
        <begin position="7"/>
        <end position="21"/>
    </location>
</feature>
<feature type="compositionally biased region" description="Basic and acidic residues" evidence="5">
    <location>
        <begin position="134"/>
        <end position="145"/>
    </location>
</feature>
<dbReference type="CDD" id="cd00165">
    <property type="entry name" value="S4"/>
    <property type="match status" value="1"/>
</dbReference>
<evidence type="ECO:0000313" key="8">
    <source>
        <dbReference type="Proteomes" id="UP001597128"/>
    </source>
</evidence>
<comment type="caution">
    <text evidence="7">The sequence shown here is derived from an EMBL/GenBank/DDBJ whole genome shotgun (WGS) entry which is preliminary data.</text>
</comment>
<comment type="similarity">
    <text evidence="1">Belongs to the HSP15 family.</text>
</comment>